<dbReference type="AlphaFoldDB" id="A0A7Y9B0H4"/>
<organism evidence="1 2">
    <name type="scientific">Mogibacterium timidum</name>
    <dbReference type="NCBI Taxonomy" id="35519"/>
    <lineage>
        <taxon>Bacteria</taxon>
        <taxon>Bacillati</taxon>
        <taxon>Bacillota</taxon>
        <taxon>Clostridia</taxon>
        <taxon>Peptostreptococcales</taxon>
        <taxon>Anaerovoracaceae</taxon>
        <taxon>Mogibacterium</taxon>
    </lineage>
</organism>
<name>A0A7Y9B0H4_9FIRM</name>
<gene>
    <name evidence="1" type="ORF">HW270_03515</name>
</gene>
<reference evidence="1 2" key="1">
    <citation type="submission" date="2020-06" db="EMBL/GenBank/DDBJ databases">
        <title>Mogibacterium timidum strain W9173 genomic sequence.</title>
        <authorList>
            <person name="Wade W.G."/>
            <person name="Johnston C.D."/>
            <person name="Chen T."/>
            <person name="Dewhirst F.E."/>
        </authorList>
    </citation>
    <scope>NUCLEOTIDE SEQUENCE [LARGE SCALE GENOMIC DNA]</scope>
    <source>
        <strain evidence="1 2">W9173</strain>
    </source>
</reference>
<comment type="caution">
    <text evidence="1">The sequence shown here is derived from an EMBL/GenBank/DDBJ whole genome shotgun (WGS) entry which is preliminary data.</text>
</comment>
<dbReference type="EMBL" id="JABXYR010000001">
    <property type="protein sequence ID" value="NWO23149.1"/>
    <property type="molecule type" value="Genomic_DNA"/>
</dbReference>
<evidence type="ECO:0000313" key="1">
    <source>
        <dbReference type="EMBL" id="NWO23149.1"/>
    </source>
</evidence>
<dbReference type="Proteomes" id="UP000526307">
    <property type="component" value="Unassembled WGS sequence"/>
</dbReference>
<evidence type="ECO:0008006" key="3">
    <source>
        <dbReference type="Google" id="ProtNLM"/>
    </source>
</evidence>
<accession>A0A7Y9B0H4</accession>
<keyword evidence="2" id="KW-1185">Reference proteome</keyword>
<proteinExistence type="predicted"/>
<sequence>MENNYAREFDWNDEIAQDSEFLLLPEGDYYFTVESFERARHTPSAGGKLPPCNKAIINIVISTADGDVRLKHNLFLHSSTEGLLSAFFGAIGLKQKGQPLKMDWNAIIGKQGVCKVGQREYNGNKFNDVKRMIYKEDVDNTKVLNTSKNAGFQEVMDPEAFAW</sequence>
<protein>
    <recommendedName>
        <fullName evidence="3">DUF669 domain-containing protein</fullName>
    </recommendedName>
</protein>
<dbReference type="RefSeq" id="WP_178978336.1">
    <property type="nucleotide sequence ID" value="NZ_JABXYR010000001.1"/>
</dbReference>
<evidence type="ECO:0000313" key="2">
    <source>
        <dbReference type="Proteomes" id="UP000526307"/>
    </source>
</evidence>